<evidence type="ECO:0000313" key="2">
    <source>
        <dbReference type="EMBL" id="BAL55886.1"/>
    </source>
</evidence>
<sequence>MAQELILEYDSEGDILEASSSTHGATIAKDVGDDVWLKVEEDTGAVVGFLILNFIKRQRSVKLPLALAASDLASLTKTS</sequence>
<evidence type="ECO:0000313" key="1">
    <source>
        <dbReference type="EMBL" id="BAL55780.1"/>
    </source>
</evidence>
<gene>
    <name evidence="1" type="ORF">HGMM_F31E01C16</name>
    <name evidence="2" type="ORF">HGMM_F32F05C44</name>
    <name evidence="3" type="ORF">HGMM_F47C08C14</name>
</gene>
<proteinExistence type="predicted"/>
<dbReference type="AlphaFoldDB" id="H5SHZ4"/>
<dbReference type="EMBL" id="AP011729">
    <property type="protein sequence ID" value="BAL55780.1"/>
    <property type="molecule type" value="Genomic_DNA"/>
</dbReference>
<evidence type="ECO:0000313" key="3">
    <source>
        <dbReference type="EMBL" id="BAL57093.1"/>
    </source>
</evidence>
<reference evidence="1" key="1">
    <citation type="journal article" date="2005" name="Environ. Microbiol.">
        <title>Genetic and functional properties of uncultivated thermophilic crenarchaeotes from a subsurface gold mine as revealed by analysis of genome fragments.</title>
        <authorList>
            <person name="Nunoura T."/>
            <person name="Hirayama H."/>
            <person name="Takami H."/>
            <person name="Oida H."/>
            <person name="Nishi S."/>
            <person name="Shimamura S."/>
            <person name="Suzuki Y."/>
            <person name="Inagaki F."/>
            <person name="Takai K."/>
            <person name="Nealson K.H."/>
            <person name="Horikoshi K."/>
        </authorList>
    </citation>
    <scope>NUCLEOTIDE SEQUENCE</scope>
</reference>
<organism evidence="1">
    <name type="scientific">uncultured Acetothermia bacterium</name>
    <dbReference type="NCBI Taxonomy" id="236499"/>
    <lineage>
        <taxon>Bacteria</taxon>
        <taxon>Candidatus Bipolaricaulota</taxon>
        <taxon>environmental samples</taxon>
    </lineage>
</organism>
<evidence type="ECO:0008006" key="4">
    <source>
        <dbReference type="Google" id="ProtNLM"/>
    </source>
</evidence>
<dbReference type="EMBL" id="AP011766">
    <property type="protein sequence ID" value="BAL57093.1"/>
    <property type="molecule type" value="Genomic_DNA"/>
</dbReference>
<accession>H5SHZ4</accession>
<protein>
    <recommendedName>
        <fullName evidence="4">DUF2283 domain-containing protein</fullName>
    </recommendedName>
</protein>
<dbReference type="EMBL" id="AP011731">
    <property type="protein sequence ID" value="BAL55886.1"/>
    <property type="molecule type" value="Genomic_DNA"/>
</dbReference>
<reference evidence="1" key="2">
    <citation type="journal article" date="2012" name="PLoS ONE">
        <title>A Deeply Branching Thermophilic Bacterium with an Ancient Acetyl-CoA Pathway Dominates a Subsurface Ecosystem.</title>
        <authorList>
            <person name="Takami H."/>
            <person name="Noguchi H."/>
            <person name="Takaki Y."/>
            <person name="Uchiyama I."/>
            <person name="Toyoda A."/>
            <person name="Nishi S."/>
            <person name="Chee G.-J."/>
            <person name="Arai W."/>
            <person name="Nunoura T."/>
            <person name="Itoh T."/>
            <person name="Hattori M."/>
            <person name="Takai K."/>
        </authorList>
    </citation>
    <scope>NUCLEOTIDE SEQUENCE</scope>
</reference>
<name>H5SHZ4_9BACT</name>